<organism evidence="4 5">
    <name type="scientific">Acorus gramineus</name>
    <name type="common">Dwarf sweet flag</name>
    <dbReference type="NCBI Taxonomy" id="55184"/>
    <lineage>
        <taxon>Eukaryota</taxon>
        <taxon>Viridiplantae</taxon>
        <taxon>Streptophyta</taxon>
        <taxon>Embryophyta</taxon>
        <taxon>Tracheophyta</taxon>
        <taxon>Spermatophyta</taxon>
        <taxon>Magnoliopsida</taxon>
        <taxon>Liliopsida</taxon>
        <taxon>Acoraceae</taxon>
        <taxon>Acorus</taxon>
    </lineage>
</organism>
<dbReference type="InterPro" id="IPR036875">
    <property type="entry name" value="Znf_CCHC_sf"/>
</dbReference>
<dbReference type="SMART" id="SM00343">
    <property type="entry name" value="ZnF_C2HC"/>
    <property type="match status" value="2"/>
</dbReference>
<dbReference type="InterPro" id="IPR001878">
    <property type="entry name" value="Znf_CCHC"/>
</dbReference>
<dbReference type="SUPFAM" id="SSF57756">
    <property type="entry name" value="Retrovirus zinc finger-like domains"/>
    <property type="match status" value="1"/>
</dbReference>
<dbReference type="GO" id="GO:0008270">
    <property type="term" value="F:zinc ion binding"/>
    <property type="evidence" value="ECO:0007669"/>
    <property type="project" value="UniProtKB-KW"/>
</dbReference>
<comment type="caution">
    <text evidence="4">The sequence shown here is derived from an EMBL/GenBank/DDBJ whole genome shotgun (WGS) entry which is preliminary data.</text>
</comment>
<evidence type="ECO:0000313" key="5">
    <source>
        <dbReference type="Proteomes" id="UP001179952"/>
    </source>
</evidence>
<proteinExistence type="predicted"/>
<keyword evidence="1" id="KW-0862">Zinc</keyword>
<keyword evidence="1" id="KW-0863">Zinc-finger</keyword>
<reference evidence="4" key="2">
    <citation type="submission" date="2023-06" db="EMBL/GenBank/DDBJ databases">
        <authorList>
            <person name="Ma L."/>
            <person name="Liu K.-W."/>
            <person name="Li Z."/>
            <person name="Hsiao Y.-Y."/>
            <person name="Qi Y."/>
            <person name="Fu T."/>
            <person name="Tang G."/>
            <person name="Zhang D."/>
            <person name="Sun W.-H."/>
            <person name="Liu D.-K."/>
            <person name="Li Y."/>
            <person name="Chen G.-Z."/>
            <person name="Liu X.-D."/>
            <person name="Liao X.-Y."/>
            <person name="Jiang Y.-T."/>
            <person name="Yu X."/>
            <person name="Hao Y."/>
            <person name="Huang J."/>
            <person name="Zhao X.-W."/>
            <person name="Ke S."/>
            <person name="Chen Y.-Y."/>
            <person name="Wu W.-L."/>
            <person name="Hsu J.-L."/>
            <person name="Lin Y.-F."/>
            <person name="Huang M.-D."/>
            <person name="Li C.-Y."/>
            <person name="Huang L."/>
            <person name="Wang Z.-W."/>
            <person name="Zhao X."/>
            <person name="Zhong W.-Y."/>
            <person name="Peng D.-H."/>
            <person name="Ahmad S."/>
            <person name="Lan S."/>
            <person name="Zhang J.-S."/>
            <person name="Tsai W.-C."/>
            <person name="Van De Peer Y."/>
            <person name="Liu Z.-J."/>
        </authorList>
    </citation>
    <scope>NUCLEOTIDE SEQUENCE</scope>
    <source>
        <strain evidence="4">SCP</strain>
        <tissue evidence="4">Leaves</tissue>
    </source>
</reference>
<keyword evidence="5" id="KW-1185">Reference proteome</keyword>
<sequence>MEDSVGRRTSGGTRWPSRRQGGRCPKGSCCFRCLGLGHWRRECREPVICLRCRGTGHRAFTCPLDRVPGSQRVTAMTDEALELQLGDSFKPYEEERSLRCCVVVTTSGWSPPSEELTRLVEDRWGKKDWAVDRVLGPRRVLLKVTDGEAENHLRRGGLGSLRGVVP</sequence>
<dbReference type="GO" id="GO:0003676">
    <property type="term" value="F:nucleic acid binding"/>
    <property type="evidence" value="ECO:0007669"/>
    <property type="project" value="InterPro"/>
</dbReference>
<evidence type="ECO:0000259" key="3">
    <source>
        <dbReference type="PROSITE" id="PS50158"/>
    </source>
</evidence>
<keyword evidence="1" id="KW-0479">Metal-binding</keyword>
<name>A0AAV9B9Q9_ACOGR</name>
<dbReference type="AlphaFoldDB" id="A0AAV9B9Q9"/>
<feature type="region of interest" description="Disordered" evidence="2">
    <location>
        <begin position="1"/>
        <end position="24"/>
    </location>
</feature>
<evidence type="ECO:0000256" key="2">
    <source>
        <dbReference type="SAM" id="MobiDB-lite"/>
    </source>
</evidence>
<protein>
    <recommendedName>
        <fullName evidence="3">CCHC-type domain-containing protein</fullName>
    </recommendedName>
</protein>
<dbReference type="Proteomes" id="UP001179952">
    <property type="component" value="Unassembled WGS sequence"/>
</dbReference>
<evidence type="ECO:0000313" key="4">
    <source>
        <dbReference type="EMBL" id="KAK1272918.1"/>
    </source>
</evidence>
<dbReference type="EMBL" id="JAUJYN010000004">
    <property type="protein sequence ID" value="KAK1272918.1"/>
    <property type="molecule type" value="Genomic_DNA"/>
</dbReference>
<reference evidence="4" key="1">
    <citation type="journal article" date="2023" name="Nat. Commun.">
        <title>Diploid and tetraploid genomes of Acorus and the evolution of monocots.</title>
        <authorList>
            <person name="Ma L."/>
            <person name="Liu K.W."/>
            <person name="Li Z."/>
            <person name="Hsiao Y.Y."/>
            <person name="Qi Y."/>
            <person name="Fu T."/>
            <person name="Tang G.D."/>
            <person name="Zhang D."/>
            <person name="Sun W.H."/>
            <person name="Liu D.K."/>
            <person name="Li Y."/>
            <person name="Chen G.Z."/>
            <person name="Liu X.D."/>
            <person name="Liao X.Y."/>
            <person name="Jiang Y.T."/>
            <person name="Yu X."/>
            <person name="Hao Y."/>
            <person name="Huang J."/>
            <person name="Zhao X.W."/>
            <person name="Ke S."/>
            <person name="Chen Y.Y."/>
            <person name="Wu W.L."/>
            <person name="Hsu J.L."/>
            <person name="Lin Y.F."/>
            <person name="Huang M.D."/>
            <person name="Li C.Y."/>
            <person name="Huang L."/>
            <person name="Wang Z.W."/>
            <person name="Zhao X."/>
            <person name="Zhong W.Y."/>
            <person name="Peng D.H."/>
            <person name="Ahmad S."/>
            <person name="Lan S."/>
            <person name="Zhang J.S."/>
            <person name="Tsai W.C."/>
            <person name="Van de Peer Y."/>
            <person name="Liu Z.J."/>
        </authorList>
    </citation>
    <scope>NUCLEOTIDE SEQUENCE</scope>
    <source>
        <strain evidence="4">SCP</strain>
    </source>
</reference>
<feature type="domain" description="CCHC-type" evidence="3">
    <location>
        <begin position="30"/>
        <end position="45"/>
    </location>
</feature>
<evidence type="ECO:0000256" key="1">
    <source>
        <dbReference type="PROSITE-ProRule" id="PRU00047"/>
    </source>
</evidence>
<gene>
    <name evidence="4" type="ORF">QJS04_geneDACA012426</name>
</gene>
<dbReference type="PROSITE" id="PS50158">
    <property type="entry name" value="ZF_CCHC"/>
    <property type="match status" value="1"/>
</dbReference>
<dbReference type="Gene3D" id="4.10.60.10">
    <property type="entry name" value="Zinc finger, CCHC-type"/>
    <property type="match status" value="1"/>
</dbReference>
<accession>A0AAV9B9Q9</accession>